<dbReference type="KEGG" id="mlt:VC82_2278"/>
<protein>
    <recommendedName>
        <fullName evidence="3">DUF4177 domain-containing protein</fullName>
    </recommendedName>
</protein>
<keyword evidence="2" id="KW-1185">Reference proteome</keyword>
<dbReference type="OrthoDB" id="1202795at2"/>
<dbReference type="InterPro" id="IPR025234">
    <property type="entry name" value="YjzH-like"/>
</dbReference>
<proteinExistence type="predicted"/>
<dbReference type="Proteomes" id="UP000032726">
    <property type="component" value="Chromosome"/>
</dbReference>
<organism evidence="1 2">
    <name type="scientific">Flagellimonas lutaonensis</name>
    <dbReference type="NCBI Taxonomy" id="516051"/>
    <lineage>
        <taxon>Bacteria</taxon>
        <taxon>Pseudomonadati</taxon>
        <taxon>Bacteroidota</taxon>
        <taxon>Flavobacteriia</taxon>
        <taxon>Flavobacteriales</taxon>
        <taxon>Flavobacteriaceae</taxon>
        <taxon>Flagellimonas</taxon>
    </lineage>
</organism>
<accession>A0A0D5YVF1</accession>
<evidence type="ECO:0000313" key="1">
    <source>
        <dbReference type="EMBL" id="AKA35869.1"/>
    </source>
</evidence>
<dbReference type="Pfam" id="PF13783">
    <property type="entry name" value="DUF4177"/>
    <property type="match status" value="1"/>
</dbReference>
<reference evidence="1 2" key="1">
    <citation type="submission" date="2015-03" db="EMBL/GenBank/DDBJ databases">
        <title>Complete genome sequence of Muricauda lutaonensis CC-HSB-11T, isolated from a coastal hot spring.</title>
        <authorList>
            <person name="Kim K.M."/>
        </authorList>
    </citation>
    <scope>NUCLEOTIDE SEQUENCE [LARGE SCALE GENOMIC DNA]</scope>
    <source>
        <strain evidence="1 2">CC-HSB-11</strain>
    </source>
</reference>
<name>A0A0D5YVF1_9FLAO</name>
<gene>
    <name evidence="1" type="ORF">VC82_2278</name>
</gene>
<dbReference type="EMBL" id="CP011071">
    <property type="protein sequence ID" value="AKA35869.1"/>
    <property type="molecule type" value="Genomic_DNA"/>
</dbReference>
<dbReference type="HOGENOM" id="CLU_210837_0_0_10"/>
<sequence>MKEYKVTTWKMGLSNNNRRLEDTLNEYAKQGWQVLHIAEHSARIVFERDKNR</sequence>
<dbReference type="AlphaFoldDB" id="A0A0D5YVF1"/>
<evidence type="ECO:0008006" key="3">
    <source>
        <dbReference type="Google" id="ProtNLM"/>
    </source>
</evidence>
<dbReference type="RefSeq" id="WP_157518070.1">
    <property type="nucleotide sequence ID" value="NZ_CP011071.1"/>
</dbReference>
<evidence type="ECO:0000313" key="2">
    <source>
        <dbReference type="Proteomes" id="UP000032726"/>
    </source>
</evidence>